<accession>A0ABR1WQ61</accession>
<protein>
    <submittedName>
        <fullName evidence="1">Uncharacterized protein</fullName>
    </submittedName>
</protein>
<comment type="caution">
    <text evidence="1">The sequence shown here is derived from an EMBL/GenBank/DDBJ whole genome shotgun (WGS) entry which is preliminary data.</text>
</comment>
<dbReference type="EMBL" id="JAQQWM010000001">
    <property type="protein sequence ID" value="KAK8084153.1"/>
    <property type="molecule type" value="Genomic_DNA"/>
</dbReference>
<name>A0ABR1WQ61_9PEZI</name>
<evidence type="ECO:0000313" key="1">
    <source>
        <dbReference type="EMBL" id="KAK8084153.1"/>
    </source>
</evidence>
<gene>
    <name evidence="1" type="ORF">PG996_002934</name>
</gene>
<evidence type="ECO:0000313" key="2">
    <source>
        <dbReference type="Proteomes" id="UP001446871"/>
    </source>
</evidence>
<organism evidence="1 2">
    <name type="scientific">Apiospora saccharicola</name>
    <dbReference type="NCBI Taxonomy" id="335842"/>
    <lineage>
        <taxon>Eukaryota</taxon>
        <taxon>Fungi</taxon>
        <taxon>Dikarya</taxon>
        <taxon>Ascomycota</taxon>
        <taxon>Pezizomycotina</taxon>
        <taxon>Sordariomycetes</taxon>
        <taxon>Xylariomycetidae</taxon>
        <taxon>Amphisphaeriales</taxon>
        <taxon>Apiosporaceae</taxon>
        <taxon>Apiospora</taxon>
    </lineage>
</organism>
<dbReference type="Proteomes" id="UP001446871">
    <property type="component" value="Unassembled WGS sequence"/>
</dbReference>
<proteinExistence type="predicted"/>
<reference evidence="1 2" key="1">
    <citation type="submission" date="2023-01" db="EMBL/GenBank/DDBJ databases">
        <title>Analysis of 21 Apiospora genomes using comparative genomics revels a genus with tremendous synthesis potential of carbohydrate active enzymes and secondary metabolites.</title>
        <authorList>
            <person name="Sorensen T."/>
        </authorList>
    </citation>
    <scope>NUCLEOTIDE SEQUENCE [LARGE SCALE GENOMIC DNA]</scope>
    <source>
        <strain evidence="1 2">CBS 83171</strain>
    </source>
</reference>
<keyword evidence="2" id="KW-1185">Reference proteome</keyword>
<sequence length="321" mass="36159">MSAEPSFPQFSRLPPELRLKILDHHRDSLGRNHDFRNSTLFYTVGNSVRISTSSTTYNCKSLHGDFGSAIKNDARDDDDDRNPAMTDCIYAGDGLASERIPLYHDFHHFDRSSASRIVYGRFCPAGFCHGWANFATDVFTFANTSQQIGGGPTQRPPTPSLLGALEKGTVCPLDYGGHWFWRVQKLALHVGGNNSLPSYAYALSEYDKEVLRRTTRELKTVYVVVRAMYYYCTATGSVWSRCPCVSKEAAPPFPDPGGREMLLPRYPLRRATQLKGELESVLRDRPIGGGGRRRPVEVLVVFSETKGWEDRRWEAVAQWPN</sequence>